<proteinExistence type="predicted"/>
<comment type="caution">
    <text evidence="2">The sequence shown here is derived from an EMBL/GenBank/DDBJ whole genome shotgun (WGS) entry which is preliminary data.</text>
</comment>
<name>A0A9Q3FDW3_9BASI</name>
<accession>A0A9Q3FDW3</accession>
<keyword evidence="3" id="KW-1185">Reference proteome</keyword>
<protein>
    <submittedName>
        <fullName evidence="2">Uncharacterized protein</fullName>
    </submittedName>
</protein>
<evidence type="ECO:0000313" key="3">
    <source>
        <dbReference type="Proteomes" id="UP000765509"/>
    </source>
</evidence>
<sequence length="125" mass="14253">MSWSWQKKYERAQHSSYFLKSVQSQRGKYTHQYQSTHNQQHHAPQISPVTHAPVGIEDWREVVIGDQEYLGEAFGRAQARPNVDSGLQNPWCEGSWLSSDQHICSENTSPQTNQPGVQGAVYLAR</sequence>
<reference evidence="2" key="1">
    <citation type="submission" date="2021-03" db="EMBL/GenBank/DDBJ databases">
        <title>Draft genome sequence of rust myrtle Austropuccinia psidii MF-1, a brazilian biotype.</title>
        <authorList>
            <person name="Quecine M.C."/>
            <person name="Pachon D.M.R."/>
            <person name="Bonatelli M.L."/>
            <person name="Correr F.H."/>
            <person name="Franceschini L.M."/>
            <person name="Leite T.F."/>
            <person name="Margarido G.R.A."/>
            <person name="Almeida C.A."/>
            <person name="Ferrarezi J.A."/>
            <person name="Labate C.A."/>
        </authorList>
    </citation>
    <scope>NUCLEOTIDE SEQUENCE</scope>
    <source>
        <strain evidence="2">MF-1</strain>
    </source>
</reference>
<feature type="compositionally biased region" description="Polar residues" evidence="1">
    <location>
        <begin position="106"/>
        <end position="116"/>
    </location>
</feature>
<feature type="region of interest" description="Disordered" evidence="1">
    <location>
        <begin position="106"/>
        <end position="125"/>
    </location>
</feature>
<gene>
    <name evidence="2" type="ORF">O181_078980</name>
</gene>
<evidence type="ECO:0000256" key="1">
    <source>
        <dbReference type="SAM" id="MobiDB-lite"/>
    </source>
</evidence>
<organism evidence="2 3">
    <name type="scientific">Austropuccinia psidii MF-1</name>
    <dbReference type="NCBI Taxonomy" id="1389203"/>
    <lineage>
        <taxon>Eukaryota</taxon>
        <taxon>Fungi</taxon>
        <taxon>Dikarya</taxon>
        <taxon>Basidiomycota</taxon>
        <taxon>Pucciniomycotina</taxon>
        <taxon>Pucciniomycetes</taxon>
        <taxon>Pucciniales</taxon>
        <taxon>Sphaerophragmiaceae</taxon>
        <taxon>Austropuccinia</taxon>
    </lineage>
</organism>
<dbReference type="Proteomes" id="UP000765509">
    <property type="component" value="Unassembled WGS sequence"/>
</dbReference>
<evidence type="ECO:0000313" key="2">
    <source>
        <dbReference type="EMBL" id="MBW0539265.1"/>
    </source>
</evidence>
<dbReference type="EMBL" id="AVOT02043855">
    <property type="protein sequence ID" value="MBW0539265.1"/>
    <property type="molecule type" value="Genomic_DNA"/>
</dbReference>
<dbReference type="AlphaFoldDB" id="A0A9Q3FDW3"/>